<feature type="transmembrane region" description="Helical" evidence="1">
    <location>
        <begin position="7"/>
        <end position="30"/>
    </location>
</feature>
<protein>
    <recommendedName>
        <fullName evidence="4">DUF4386 family protein</fullName>
    </recommendedName>
</protein>
<evidence type="ECO:0000313" key="3">
    <source>
        <dbReference type="Proteomes" id="UP000838324"/>
    </source>
</evidence>
<feature type="transmembrane region" description="Helical" evidence="1">
    <location>
        <begin position="123"/>
        <end position="149"/>
    </location>
</feature>
<feature type="transmembrane region" description="Helical" evidence="1">
    <location>
        <begin position="59"/>
        <end position="79"/>
    </location>
</feature>
<feature type="transmembrane region" description="Helical" evidence="1">
    <location>
        <begin position="185"/>
        <end position="206"/>
    </location>
</feature>
<dbReference type="Proteomes" id="UP000838324">
    <property type="component" value="Unassembled WGS sequence"/>
</dbReference>
<accession>A0ABM9BST3</accession>
<keyword evidence="1" id="KW-0472">Membrane</keyword>
<gene>
    <name evidence="2" type="ORF">PAECIP111892_01372</name>
</gene>
<sequence length="213" mass="23230">MKSNIGIVKFGGIAFILSGILFLGVSLFLLPVPNPPLSDTELMNWLEEWKFNISMADELLIFAALMLIPSIAGLYRILVKVDKLKALLGCGLLAVTVPVYIILDSILGRLVYPVYDIELSPDIYRLVLSIYYGGMHTVAIILCIATILLSLVIRKSVLGKPVAIVGFVTALLDLIGAFPWLTGSIVFFVCQVASVLWFVFVGVRMISKNNPGG</sequence>
<name>A0ABM9BST3_9BACL</name>
<feature type="transmembrane region" description="Helical" evidence="1">
    <location>
        <begin position="161"/>
        <end position="179"/>
    </location>
</feature>
<proteinExistence type="predicted"/>
<organism evidence="2 3">
    <name type="scientific">Paenibacillus auburnensis</name>
    <dbReference type="NCBI Taxonomy" id="2905649"/>
    <lineage>
        <taxon>Bacteria</taxon>
        <taxon>Bacillati</taxon>
        <taxon>Bacillota</taxon>
        <taxon>Bacilli</taxon>
        <taxon>Bacillales</taxon>
        <taxon>Paenibacillaceae</taxon>
        <taxon>Paenibacillus</taxon>
    </lineage>
</organism>
<dbReference type="RefSeq" id="WP_236331240.1">
    <property type="nucleotide sequence ID" value="NZ_CAKMMG010000001.1"/>
</dbReference>
<reference evidence="2" key="1">
    <citation type="submission" date="2022-01" db="EMBL/GenBank/DDBJ databases">
        <authorList>
            <person name="Criscuolo A."/>
        </authorList>
    </citation>
    <scope>NUCLEOTIDE SEQUENCE</scope>
    <source>
        <strain evidence="2">CIP111892</strain>
    </source>
</reference>
<feature type="transmembrane region" description="Helical" evidence="1">
    <location>
        <begin position="86"/>
        <end position="103"/>
    </location>
</feature>
<evidence type="ECO:0008006" key="4">
    <source>
        <dbReference type="Google" id="ProtNLM"/>
    </source>
</evidence>
<comment type="caution">
    <text evidence="2">The sequence shown here is derived from an EMBL/GenBank/DDBJ whole genome shotgun (WGS) entry which is preliminary data.</text>
</comment>
<keyword evidence="3" id="KW-1185">Reference proteome</keyword>
<keyword evidence="1" id="KW-1133">Transmembrane helix</keyword>
<dbReference type="EMBL" id="CAKMMG010000001">
    <property type="protein sequence ID" value="CAH1193984.1"/>
    <property type="molecule type" value="Genomic_DNA"/>
</dbReference>
<evidence type="ECO:0000256" key="1">
    <source>
        <dbReference type="SAM" id="Phobius"/>
    </source>
</evidence>
<evidence type="ECO:0000313" key="2">
    <source>
        <dbReference type="EMBL" id="CAH1193984.1"/>
    </source>
</evidence>
<keyword evidence="1" id="KW-0812">Transmembrane</keyword>